<evidence type="ECO:0000256" key="2">
    <source>
        <dbReference type="ARBA" id="ARBA00022801"/>
    </source>
</evidence>
<evidence type="ECO:0000313" key="6">
    <source>
        <dbReference type="Proteomes" id="UP000001505"/>
    </source>
</evidence>
<dbReference type="CDD" id="cd07385">
    <property type="entry name" value="MPP_YkuE_C"/>
    <property type="match status" value="1"/>
</dbReference>
<evidence type="ECO:0000313" key="5">
    <source>
        <dbReference type="EMBL" id="ADI37748.1"/>
    </source>
</evidence>
<keyword evidence="3" id="KW-0812">Transmembrane</keyword>
<dbReference type="RefSeq" id="WP_013181476.1">
    <property type="nucleotide sequence ID" value="NC_014225.1"/>
</dbReference>
<dbReference type="InterPro" id="IPR029052">
    <property type="entry name" value="Metallo-depent_PP-like"/>
</dbReference>
<dbReference type="KEGG" id="wch:wcw_0376"/>
<name>D6YUD7_WADCW</name>
<feature type="transmembrane region" description="Helical" evidence="3">
    <location>
        <begin position="12"/>
        <end position="30"/>
    </location>
</feature>
<keyword evidence="2 5" id="KW-0378">Hydrolase</keyword>
<evidence type="ECO:0000256" key="3">
    <source>
        <dbReference type="SAM" id="Phobius"/>
    </source>
</evidence>
<dbReference type="PANTHER" id="PTHR31302">
    <property type="entry name" value="TRANSMEMBRANE PROTEIN WITH METALLOPHOSPHOESTERASE DOMAIN-RELATED"/>
    <property type="match status" value="1"/>
</dbReference>
<organism evidence="5 6">
    <name type="scientific">Waddlia chondrophila (strain ATCC VR-1470 / WSU 86-1044)</name>
    <dbReference type="NCBI Taxonomy" id="716544"/>
    <lineage>
        <taxon>Bacteria</taxon>
        <taxon>Pseudomonadati</taxon>
        <taxon>Chlamydiota</taxon>
        <taxon>Chlamydiia</taxon>
        <taxon>Parachlamydiales</taxon>
        <taxon>Waddliaceae</taxon>
        <taxon>Waddlia</taxon>
    </lineage>
</organism>
<dbReference type="eggNOG" id="COG1408">
    <property type="taxonomic scope" value="Bacteria"/>
</dbReference>
<dbReference type="AlphaFoldDB" id="D6YUD7"/>
<dbReference type="STRING" id="716544.wcw_0376"/>
<gene>
    <name evidence="5" type="primary">yaeI</name>
    <name evidence="5" type="ordered locus">wcw_0376</name>
</gene>
<dbReference type="SUPFAM" id="SSF56300">
    <property type="entry name" value="Metallo-dependent phosphatases"/>
    <property type="match status" value="1"/>
</dbReference>
<dbReference type="Proteomes" id="UP000001505">
    <property type="component" value="Chromosome"/>
</dbReference>
<evidence type="ECO:0000256" key="1">
    <source>
        <dbReference type="ARBA" id="ARBA00022723"/>
    </source>
</evidence>
<dbReference type="Pfam" id="PF00149">
    <property type="entry name" value="Metallophos"/>
    <property type="match status" value="1"/>
</dbReference>
<evidence type="ECO:0000259" key="4">
    <source>
        <dbReference type="Pfam" id="PF00149"/>
    </source>
</evidence>
<dbReference type="InterPro" id="IPR051158">
    <property type="entry name" value="Metallophosphoesterase_sf"/>
</dbReference>
<protein>
    <submittedName>
        <fullName evidence="5">Putative metallophosphoesterase</fullName>
        <ecNumber evidence="5">3.1.-.-</ecNumber>
    </submittedName>
</protein>
<dbReference type="PANTHER" id="PTHR31302:SF31">
    <property type="entry name" value="PHOSPHODIESTERASE YAEI"/>
    <property type="match status" value="1"/>
</dbReference>
<sequence>MAKSKKQHLSDRIWDLWCIGSVLGIWPRFIEPRLLKTTKLTLPIPNLSPALSGTKIVQFSDLHLSRKVPQNFLDKLVERINLLHPDILVFTGDFLCSCKMEDKERLVATLNRLKAVYGCFAIMGNHDYDQPVSINHEGVYDVDELRISMIKQGFKRLFSPQYPVGKVSKPVKQIPINPELLQTLEKTPFKVLNNHTEVLSINGKDLNVTGLGEYMLGRCLPEKAFSNYQAEAPGIVLSHNPDSIPLLEAFPGDLILSGHTHGAQVNLPWIWNHFTLMEQPQYKRGLFSLGKKWLYVNRGTGSVMPFRLFSTPEITEFTLKEN</sequence>
<dbReference type="Gene3D" id="3.60.21.10">
    <property type="match status" value="1"/>
</dbReference>
<proteinExistence type="predicted"/>
<feature type="domain" description="Calcineurin-like phosphoesterase" evidence="4">
    <location>
        <begin position="55"/>
        <end position="262"/>
    </location>
</feature>
<dbReference type="NCBIfam" id="NF033458">
    <property type="entry name" value="lipid_A_LpxG"/>
    <property type="match status" value="1"/>
</dbReference>
<keyword evidence="6" id="KW-1185">Reference proteome</keyword>
<keyword evidence="3" id="KW-0472">Membrane</keyword>
<dbReference type="GO" id="GO:0008758">
    <property type="term" value="F:UDP-2,3-diacylglucosamine hydrolase activity"/>
    <property type="evidence" value="ECO:0007669"/>
    <property type="project" value="TreeGrafter"/>
</dbReference>
<keyword evidence="3" id="KW-1133">Transmembrane helix</keyword>
<dbReference type="InterPro" id="IPR004843">
    <property type="entry name" value="Calcineurin-like_PHP"/>
</dbReference>
<dbReference type="EMBL" id="CP001928">
    <property type="protein sequence ID" value="ADI37748.1"/>
    <property type="molecule type" value="Genomic_DNA"/>
</dbReference>
<dbReference type="EC" id="3.1.-.-" evidence="5"/>
<dbReference type="GO" id="GO:0046872">
    <property type="term" value="F:metal ion binding"/>
    <property type="evidence" value="ECO:0007669"/>
    <property type="project" value="UniProtKB-KW"/>
</dbReference>
<keyword evidence="1" id="KW-0479">Metal-binding</keyword>
<dbReference type="OrthoDB" id="9780884at2"/>
<accession>D6YUD7</accession>
<reference evidence="5 6" key="1">
    <citation type="journal article" date="2010" name="PLoS ONE">
        <title>The Waddlia genome: a window into chlamydial biology.</title>
        <authorList>
            <person name="Bertelli C."/>
            <person name="Collyn F."/>
            <person name="Croxatto A."/>
            <person name="Ruckert C."/>
            <person name="Polkinghorne A."/>
            <person name="Kebbi-Beghdadi C."/>
            <person name="Goesmann A."/>
            <person name="Vaughan L."/>
            <person name="Greub G."/>
        </authorList>
    </citation>
    <scope>NUCLEOTIDE SEQUENCE [LARGE SCALE GENOMIC DNA]</scope>
    <source>
        <strain evidence="6">ATCC VR-1470 / WSU 86-1044</strain>
    </source>
</reference>
<dbReference type="GO" id="GO:0009245">
    <property type="term" value="P:lipid A biosynthetic process"/>
    <property type="evidence" value="ECO:0007669"/>
    <property type="project" value="TreeGrafter"/>
</dbReference>
<dbReference type="HOGENOM" id="CLU_025443_3_2_0"/>
<dbReference type="GO" id="GO:0016020">
    <property type="term" value="C:membrane"/>
    <property type="evidence" value="ECO:0007669"/>
    <property type="project" value="GOC"/>
</dbReference>